<protein>
    <submittedName>
        <fullName evidence="2">Uncharacterized protein</fullName>
    </submittedName>
</protein>
<dbReference type="InterPro" id="IPR027417">
    <property type="entry name" value="P-loop_NTPase"/>
</dbReference>
<dbReference type="PANTHER" id="PTHR35340:SF9">
    <property type="entry name" value="ASST-DOMAIN-CONTAINING PROTEIN"/>
    <property type="match status" value="1"/>
</dbReference>
<evidence type="ECO:0000256" key="1">
    <source>
        <dbReference type="SAM" id="Phobius"/>
    </source>
</evidence>
<dbReference type="Pfam" id="PF17784">
    <property type="entry name" value="Sulfotransfer_4"/>
    <property type="match status" value="1"/>
</dbReference>
<dbReference type="Proteomes" id="UP000191500">
    <property type="component" value="Unassembled WGS sequence"/>
</dbReference>
<keyword evidence="3" id="KW-1185">Reference proteome</keyword>
<evidence type="ECO:0000313" key="2">
    <source>
        <dbReference type="EMBL" id="OQE35363.1"/>
    </source>
</evidence>
<dbReference type="InterPro" id="IPR040632">
    <property type="entry name" value="Sulfotransfer_4"/>
</dbReference>
<dbReference type="PANTHER" id="PTHR35340">
    <property type="entry name" value="PQQ ENZYME REPEAT PROTEIN-RELATED"/>
    <property type="match status" value="1"/>
</dbReference>
<keyword evidence="1" id="KW-0472">Membrane</keyword>
<dbReference type="AlphaFoldDB" id="A0A1V6UBR4"/>
<keyword evidence="1" id="KW-0812">Transmembrane</keyword>
<keyword evidence="1" id="KW-1133">Transmembrane helix</keyword>
<organism evidence="2 3">
    <name type="scientific">Penicillium coprophilum</name>
    <dbReference type="NCBI Taxonomy" id="36646"/>
    <lineage>
        <taxon>Eukaryota</taxon>
        <taxon>Fungi</taxon>
        <taxon>Dikarya</taxon>
        <taxon>Ascomycota</taxon>
        <taxon>Pezizomycotina</taxon>
        <taxon>Eurotiomycetes</taxon>
        <taxon>Eurotiomycetidae</taxon>
        <taxon>Eurotiales</taxon>
        <taxon>Aspergillaceae</taxon>
        <taxon>Penicillium</taxon>
    </lineage>
</organism>
<feature type="transmembrane region" description="Helical" evidence="1">
    <location>
        <begin position="623"/>
        <end position="644"/>
    </location>
</feature>
<sequence length="650" mass="71875">MALNIFPSKPPTDIFTPDDHVIDRRGRGRTVPMRVLVLGLGRTGTASIRQALKSLGILLPWGYEDTYHMMSASVENPSDCILWQQAFAAKYDRIGTFGRKEWDQLLGDCQAVSDWPAIAFSEELLAAYPEAKVILPWRDIDSWYRSVLQTTLIWSGPGDGLASNAYGFHVCNYNGSVANHLCFFQGVQMFGYGQGYGVILDSHYQIVRTFQSQGGSDIHEFALVDDGRRALVTRYKSRVHDFGDLPNPQGLMTAMDGIFTETDLGTNFVTFQWSSLNHIKPVDPIRPLELENGQAPVHDYFHINSVVKNRDGDYLVTARHTSAVYKVSGADGHVIWQLSNGPDSTFTFRGFMIWGPHHARYRSENQSHSIITLFNNGYNGVSTGANQSSGMVIMLDHTSFQATLLREYGSQEQLGSVSKGSFQTLSNSNIVIGWGSQAHITEYLDDGTQVFNASFVGGGDTYRVFKDGWTGHPVEKPDLWVYARTAQAPIVLYVSWNGATEVHGWRFYLGNGPITSNSSNLAGFKVKDGFETNFTSTEYATWAFAEAVSADGVSLRNSSKVMTWSPGEGLNSSCDEMQCFEKESYSLVRYNLLPDLSGLGAPAQPDAGRLEGVQPLEPKFNPLFIVFAMICGVLSIGLCVRAFVLKGAKF</sequence>
<dbReference type="SUPFAM" id="SSF52540">
    <property type="entry name" value="P-loop containing nucleoside triphosphate hydrolases"/>
    <property type="match status" value="1"/>
</dbReference>
<dbReference type="InterPro" id="IPR053143">
    <property type="entry name" value="Arylsulfate_ST"/>
</dbReference>
<gene>
    <name evidence="2" type="ORF">PENCOP_c013G08935</name>
</gene>
<proteinExistence type="predicted"/>
<comment type="caution">
    <text evidence="2">The sequence shown here is derived from an EMBL/GenBank/DDBJ whole genome shotgun (WGS) entry which is preliminary data.</text>
</comment>
<dbReference type="Pfam" id="PF14269">
    <property type="entry name" value="Arylsulfotran_2"/>
    <property type="match status" value="1"/>
</dbReference>
<evidence type="ECO:0000313" key="3">
    <source>
        <dbReference type="Proteomes" id="UP000191500"/>
    </source>
</evidence>
<dbReference type="InterPro" id="IPR039535">
    <property type="entry name" value="ASST-like"/>
</dbReference>
<reference evidence="3" key="1">
    <citation type="journal article" date="2017" name="Nat. Microbiol.">
        <title>Global analysis of biosynthetic gene clusters reveals vast potential of secondary metabolite production in Penicillium species.</title>
        <authorList>
            <person name="Nielsen J.C."/>
            <person name="Grijseels S."/>
            <person name="Prigent S."/>
            <person name="Ji B."/>
            <person name="Dainat J."/>
            <person name="Nielsen K.F."/>
            <person name="Frisvad J.C."/>
            <person name="Workman M."/>
            <person name="Nielsen J."/>
        </authorList>
    </citation>
    <scope>NUCLEOTIDE SEQUENCE [LARGE SCALE GENOMIC DNA]</scope>
    <source>
        <strain evidence="3">IBT 31321</strain>
    </source>
</reference>
<accession>A0A1V6UBR4</accession>
<dbReference type="Gene3D" id="3.40.50.300">
    <property type="entry name" value="P-loop containing nucleotide triphosphate hydrolases"/>
    <property type="match status" value="1"/>
</dbReference>
<name>A0A1V6UBR4_9EURO</name>
<dbReference type="EMBL" id="MDDG01000013">
    <property type="protein sequence ID" value="OQE35363.1"/>
    <property type="molecule type" value="Genomic_DNA"/>
</dbReference>